<dbReference type="Proteomes" id="UP001358417">
    <property type="component" value="Unassembled WGS sequence"/>
</dbReference>
<proteinExistence type="predicted"/>
<accession>A0AAV9N017</accession>
<dbReference type="EMBL" id="JAVRRD010000032">
    <property type="protein sequence ID" value="KAK5046153.1"/>
    <property type="molecule type" value="Genomic_DNA"/>
</dbReference>
<keyword evidence="2" id="KW-0472">Membrane</keyword>
<feature type="compositionally biased region" description="Low complexity" evidence="1">
    <location>
        <begin position="72"/>
        <end position="107"/>
    </location>
</feature>
<keyword evidence="2" id="KW-1133">Transmembrane helix</keyword>
<gene>
    <name evidence="3" type="ORF">LTR84_008610</name>
</gene>
<evidence type="ECO:0000313" key="3">
    <source>
        <dbReference type="EMBL" id="KAK5046153.1"/>
    </source>
</evidence>
<sequence>MIITRTQLGKPSVIAVCLLFVATCLVSLFLARSDLDVDHLNPFRGSDEIAIPDDSIALRPAFATASVSESTSSSSLSASSSSPTTPSSVATTLSGSPSTSSSSPTTSIAEEQDDQPNFNATSAKDPAEDDAYDPGSDFREIYSLSRSGGTFFPVSFGNELAYNLNILPHPEQPDQYVLLAQAGLPGALVLKETTCIAEIHDGILACIEPAVYLEPTPSISCVKCVDGESPPMLNMVFGPRDARMFNGPEHSYIMYGSQSQYTWLGLWIQNAGRLIPTLDQGNSNDSVAFPEVTEIQRPPPTKLGYEKNYFLFWDDQGTMYAHHDIFPNRTFAQLSTNGSVGADLSLESAPIDTVCMAKHMPKPGPELESVHQSTNSLALTLCRRADPSCSPSNDNTFIITIFQHKTYHYYHALYYSYVMLFQQAAPFAVHGISSKPLWIHGRDMLTNKTHAAFYEEHPSSLPPNHTEMFYITSISWKSPSQRYHGYIDDALFVSFGIEDTKSGTIDVLAGDLIQDLAYCDEE</sequence>
<evidence type="ECO:0000256" key="2">
    <source>
        <dbReference type="SAM" id="Phobius"/>
    </source>
</evidence>
<dbReference type="GeneID" id="89976773"/>
<dbReference type="AlphaFoldDB" id="A0AAV9N017"/>
<protein>
    <recommendedName>
        <fullName evidence="5">GH16 domain-containing protein</fullName>
    </recommendedName>
</protein>
<keyword evidence="4" id="KW-1185">Reference proteome</keyword>
<keyword evidence="2" id="KW-0812">Transmembrane</keyword>
<feature type="region of interest" description="Disordered" evidence="1">
    <location>
        <begin position="72"/>
        <end position="136"/>
    </location>
</feature>
<evidence type="ECO:0000313" key="4">
    <source>
        <dbReference type="Proteomes" id="UP001358417"/>
    </source>
</evidence>
<evidence type="ECO:0008006" key="5">
    <source>
        <dbReference type="Google" id="ProtNLM"/>
    </source>
</evidence>
<evidence type="ECO:0000256" key="1">
    <source>
        <dbReference type="SAM" id="MobiDB-lite"/>
    </source>
</evidence>
<reference evidence="3 4" key="1">
    <citation type="submission" date="2023-08" db="EMBL/GenBank/DDBJ databases">
        <title>Black Yeasts Isolated from many extreme environments.</title>
        <authorList>
            <person name="Coleine C."/>
            <person name="Stajich J.E."/>
            <person name="Selbmann L."/>
        </authorList>
    </citation>
    <scope>NUCLEOTIDE SEQUENCE [LARGE SCALE GENOMIC DNA]</scope>
    <source>
        <strain evidence="3 4">CCFEE 5792</strain>
    </source>
</reference>
<comment type="caution">
    <text evidence="3">The sequence shown here is derived from an EMBL/GenBank/DDBJ whole genome shotgun (WGS) entry which is preliminary data.</text>
</comment>
<feature type="transmembrane region" description="Helical" evidence="2">
    <location>
        <begin position="12"/>
        <end position="31"/>
    </location>
</feature>
<organism evidence="3 4">
    <name type="scientific">Exophiala bonariae</name>
    <dbReference type="NCBI Taxonomy" id="1690606"/>
    <lineage>
        <taxon>Eukaryota</taxon>
        <taxon>Fungi</taxon>
        <taxon>Dikarya</taxon>
        <taxon>Ascomycota</taxon>
        <taxon>Pezizomycotina</taxon>
        <taxon>Eurotiomycetes</taxon>
        <taxon>Chaetothyriomycetidae</taxon>
        <taxon>Chaetothyriales</taxon>
        <taxon>Herpotrichiellaceae</taxon>
        <taxon>Exophiala</taxon>
    </lineage>
</organism>
<name>A0AAV9N017_9EURO</name>
<dbReference type="RefSeq" id="XP_064701752.1">
    <property type="nucleotide sequence ID" value="XM_064852155.1"/>
</dbReference>